<protein>
    <submittedName>
        <fullName evidence="1">Uncharacterized protein</fullName>
    </submittedName>
</protein>
<name>A0ABS9D8R5_9ALTE</name>
<reference evidence="1 2" key="1">
    <citation type="submission" date="2022-01" db="EMBL/GenBank/DDBJ databases">
        <title>Paraglaciecola sp. G1-23.</title>
        <authorList>
            <person name="Jin M.S."/>
            <person name="Han D.M."/>
            <person name="Kim H.M."/>
            <person name="Jeon C.O."/>
        </authorList>
    </citation>
    <scope>NUCLEOTIDE SEQUENCE [LARGE SCALE GENOMIC DNA]</scope>
    <source>
        <strain evidence="1 2">G1-23</strain>
    </source>
</reference>
<proteinExistence type="predicted"/>
<keyword evidence="2" id="KW-1185">Reference proteome</keyword>
<gene>
    <name evidence="1" type="ORF">L0668_14200</name>
</gene>
<comment type="caution">
    <text evidence="1">The sequence shown here is derived from an EMBL/GenBank/DDBJ whole genome shotgun (WGS) entry which is preliminary data.</text>
</comment>
<dbReference type="EMBL" id="JAKGAS010000007">
    <property type="protein sequence ID" value="MCF2949266.1"/>
    <property type="molecule type" value="Genomic_DNA"/>
</dbReference>
<dbReference type="Proteomes" id="UP001521137">
    <property type="component" value="Unassembled WGS sequence"/>
</dbReference>
<accession>A0ABS9D8R5</accession>
<evidence type="ECO:0000313" key="2">
    <source>
        <dbReference type="Proteomes" id="UP001521137"/>
    </source>
</evidence>
<evidence type="ECO:0000313" key="1">
    <source>
        <dbReference type="EMBL" id="MCF2949266.1"/>
    </source>
</evidence>
<organism evidence="1 2">
    <name type="scientific">Paraglaciecola algarum</name>
    <dbReference type="NCBI Taxonomy" id="3050085"/>
    <lineage>
        <taxon>Bacteria</taxon>
        <taxon>Pseudomonadati</taxon>
        <taxon>Pseudomonadota</taxon>
        <taxon>Gammaproteobacteria</taxon>
        <taxon>Alteromonadales</taxon>
        <taxon>Alteromonadaceae</taxon>
        <taxon>Paraglaciecola</taxon>
    </lineage>
</organism>
<sequence length="137" mass="15603">MTKKGLSQGMTFIKTRRGLMISLLVYQSNSKLDNGYPLKKLGIEVGLYFATRGKAKDKKKAYFYRSLNELCKKVATFSSRQEISKNAMSEALTALDKYGLIKYEKDVPKNIEKHGGKRGIRVVVMSREHYICLKKEG</sequence>